<dbReference type="PROSITE" id="PS51352">
    <property type="entry name" value="THIOREDOXIN_2"/>
    <property type="match status" value="1"/>
</dbReference>
<dbReference type="InterPro" id="IPR036249">
    <property type="entry name" value="Thioredoxin-like_sf"/>
</dbReference>
<dbReference type="InterPro" id="IPR017937">
    <property type="entry name" value="Thioredoxin_CS"/>
</dbReference>
<dbReference type="InterPro" id="IPR000866">
    <property type="entry name" value="AhpC/TSA"/>
</dbReference>
<dbReference type="Proteomes" id="UP000025229">
    <property type="component" value="Chromosome"/>
</dbReference>
<name>A0A023WZB9_RUBRA</name>
<feature type="domain" description="Thioredoxin" evidence="1">
    <location>
        <begin position="40"/>
        <end position="178"/>
    </location>
</feature>
<accession>A0A023WZB9</accession>
<dbReference type="PANTHER" id="PTHR42852">
    <property type="entry name" value="THIOL:DISULFIDE INTERCHANGE PROTEIN DSBE"/>
    <property type="match status" value="1"/>
</dbReference>
<gene>
    <name evidence="2" type="ORF">RradSPS_0033</name>
</gene>
<dbReference type="PANTHER" id="PTHR42852:SF17">
    <property type="entry name" value="THIOREDOXIN-LIKE PROTEIN HI_1115"/>
    <property type="match status" value="1"/>
</dbReference>
<dbReference type="Gene3D" id="3.40.30.10">
    <property type="entry name" value="Glutaredoxin"/>
    <property type="match status" value="1"/>
</dbReference>
<dbReference type="GO" id="GO:0016209">
    <property type="term" value="F:antioxidant activity"/>
    <property type="evidence" value="ECO:0007669"/>
    <property type="project" value="InterPro"/>
</dbReference>
<dbReference type="InterPro" id="IPR013766">
    <property type="entry name" value="Thioredoxin_domain"/>
</dbReference>
<dbReference type="GO" id="GO:0016491">
    <property type="term" value="F:oxidoreductase activity"/>
    <property type="evidence" value="ECO:0007669"/>
    <property type="project" value="InterPro"/>
</dbReference>
<dbReference type="AlphaFoldDB" id="A0A023WZB9"/>
<keyword evidence="3" id="KW-1185">Reference proteome</keyword>
<organism evidence="2 3">
    <name type="scientific">Rubrobacter radiotolerans</name>
    <name type="common">Arthrobacter radiotolerans</name>
    <dbReference type="NCBI Taxonomy" id="42256"/>
    <lineage>
        <taxon>Bacteria</taxon>
        <taxon>Bacillati</taxon>
        <taxon>Actinomycetota</taxon>
        <taxon>Rubrobacteria</taxon>
        <taxon>Rubrobacterales</taxon>
        <taxon>Rubrobacteraceae</taxon>
        <taxon>Rubrobacter</taxon>
    </lineage>
</organism>
<sequence length="178" mass="18833">MLALAGFTAVAIVVLVVIAVLSAGGGESASDFTPNDQGLIQPGETAPAFTAENLNGGGTFDLEGGQNATMLVFFATWCPHCQNEAPVISELEEQYEARGLEVVMVGIDGQDTPEGVRQFSENFDIQSPTVYDPQLGGEYSVSGYPTTYVLDGERRVVGAHSGEAPREVFEGWIEEALG</sequence>
<dbReference type="KEGG" id="rrd:RradSPS_0033"/>
<dbReference type="Pfam" id="PF00578">
    <property type="entry name" value="AhpC-TSA"/>
    <property type="match status" value="1"/>
</dbReference>
<dbReference type="InterPro" id="IPR050553">
    <property type="entry name" value="Thioredoxin_ResA/DsbE_sf"/>
</dbReference>
<dbReference type="STRING" id="42256.RradSPS_0033"/>
<evidence type="ECO:0000259" key="1">
    <source>
        <dbReference type="PROSITE" id="PS51352"/>
    </source>
</evidence>
<dbReference type="CDD" id="cd02966">
    <property type="entry name" value="TlpA_like_family"/>
    <property type="match status" value="1"/>
</dbReference>
<reference evidence="2 3" key="1">
    <citation type="submission" date="2014-03" db="EMBL/GenBank/DDBJ databases">
        <title>Complete genome sequence of the Radio-Resistant Rubrobacter radiotolerans RSPS-4.</title>
        <authorList>
            <person name="Egas C.C."/>
            <person name="Barroso C.C."/>
            <person name="Froufe H.J.C."/>
            <person name="Pacheco J.J."/>
            <person name="Albuquerque L.L."/>
            <person name="da Costa M.M.S."/>
        </authorList>
    </citation>
    <scope>NUCLEOTIDE SEQUENCE [LARGE SCALE GENOMIC DNA]</scope>
    <source>
        <strain evidence="2 3">RSPS-4</strain>
    </source>
</reference>
<dbReference type="eggNOG" id="COG0526">
    <property type="taxonomic scope" value="Bacteria"/>
</dbReference>
<dbReference type="EMBL" id="CP007514">
    <property type="protein sequence ID" value="AHY45316.1"/>
    <property type="molecule type" value="Genomic_DNA"/>
</dbReference>
<evidence type="ECO:0000313" key="2">
    <source>
        <dbReference type="EMBL" id="AHY45316.1"/>
    </source>
</evidence>
<dbReference type="PROSITE" id="PS00194">
    <property type="entry name" value="THIOREDOXIN_1"/>
    <property type="match status" value="1"/>
</dbReference>
<dbReference type="HOGENOM" id="CLU_042529_11_2_11"/>
<evidence type="ECO:0000313" key="3">
    <source>
        <dbReference type="Proteomes" id="UP000025229"/>
    </source>
</evidence>
<dbReference type="SUPFAM" id="SSF52833">
    <property type="entry name" value="Thioredoxin-like"/>
    <property type="match status" value="1"/>
</dbReference>
<proteinExistence type="predicted"/>
<protein>
    <submittedName>
        <fullName evidence="2">AhpC/TSA family</fullName>
    </submittedName>
</protein>